<feature type="region of interest" description="Disordered" evidence="1">
    <location>
        <begin position="1"/>
        <end position="57"/>
    </location>
</feature>
<gene>
    <name evidence="2" type="ORF">P170DRAFT_507978</name>
</gene>
<name>A0A2I2GKA5_9EURO</name>
<reference evidence="2 3" key="1">
    <citation type="submission" date="2016-12" db="EMBL/GenBank/DDBJ databases">
        <title>The genomes of Aspergillus section Nigri reveals drivers in fungal speciation.</title>
        <authorList>
            <consortium name="DOE Joint Genome Institute"/>
            <person name="Vesth T.C."/>
            <person name="Nybo J."/>
            <person name="Theobald S."/>
            <person name="Brandl J."/>
            <person name="Frisvad J.C."/>
            <person name="Nielsen K.F."/>
            <person name="Lyhne E.K."/>
            <person name="Kogle M.E."/>
            <person name="Kuo A."/>
            <person name="Riley R."/>
            <person name="Clum A."/>
            <person name="Nolan M."/>
            <person name="Lipzen A."/>
            <person name="Salamov A."/>
            <person name="Henrissat B."/>
            <person name="Wiebenga A."/>
            <person name="De Vries R.P."/>
            <person name="Grigoriev I.V."/>
            <person name="Mortensen U.H."/>
            <person name="Andersen M.R."/>
            <person name="Baker S.E."/>
        </authorList>
    </citation>
    <scope>NUCLEOTIDE SEQUENCE [LARGE SCALE GENOMIC DNA]</scope>
    <source>
        <strain evidence="2 3">IBT 23096</strain>
    </source>
</reference>
<dbReference type="GeneID" id="36562227"/>
<dbReference type="VEuPathDB" id="FungiDB:P170DRAFT_507978"/>
<proteinExistence type="predicted"/>
<dbReference type="RefSeq" id="XP_024708612.1">
    <property type="nucleotide sequence ID" value="XM_024854521.1"/>
</dbReference>
<organism evidence="2 3">
    <name type="scientific">Aspergillus steynii IBT 23096</name>
    <dbReference type="NCBI Taxonomy" id="1392250"/>
    <lineage>
        <taxon>Eukaryota</taxon>
        <taxon>Fungi</taxon>
        <taxon>Dikarya</taxon>
        <taxon>Ascomycota</taxon>
        <taxon>Pezizomycotina</taxon>
        <taxon>Eurotiomycetes</taxon>
        <taxon>Eurotiomycetidae</taxon>
        <taxon>Eurotiales</taxon>
        <taxon>Aspergillaceae</taxon>
        <taxon>Aspergillus</taxon>
        <taxon>Aspergillus subgen. Circumdati</taxon>
    </lineage>
</organism>
<evidence type="ECO:0000256" key="1">
    <source>
        <dbReference type="SAM" id="MobiDB-lite"/>
    </source>
</evidence>
<protein>
    <submittedName>
        <fullName evidence="2">Uncharacterized protein</fullName>
    </submittedName>
</protein>
<dbReference type="AlphaFoldDB" id="A0A2I2GKA5"/>
<comment type="caution">
    <text evidence="2">The sequence shown here is derived from an EMBL/GenBank/DDBJ whole genome shotgun (WGS) entry which is preliminary data.</text>
</comment>
<feature type="compositionally biased region" description="Low complexity" evidence="1">
    <location>
        <begin position="1"/>
        <end position="46"/>
    </location>
</feature>
<dbReference type="OrthoDB" id="3800389at2759"/>
<dbReference type="Proteomes" id="UP000234275">
    <property type="component" value="Unassembled WGS sequence"/>
</dbReference>
<evidence type="ECO:0000313" key="2">
    <source>
        <dbReference type="EMBL" id="PLB53310.1"/>
    </source>
</evidence>
<dbReference type="STRING" id="1392250.A0A2I2GKA5"/>
<accession>A0A2I2GKA5</accession>
<feature type="compositionally biased region" description="Acidic residues" evidence="1">
    <location>
        <begin position="167"/>
        <end position="176"/>
    </location>
</feature>
<feature type="compositionally biased region" description="Polar residues" evidence="1">
    <location>
        <begin position="47"/>
        <end position="57"/>
    </location>
</feature>
<dbReference type="EMBL" id="MSFO01000002">
    <property type="protein sequence ID" value="PLB53310.1"/>
    <property type="molecule type" value="Genomic_DNA"/>
</dbReference>
<keyword evidence="3" id="KW-1185">Reference proteome</keyword>
<sequence>MASKRPSRFFFPQSSNQSQSSLEAQPAPSITLTSTSTLPQTQTQASKPSSATEQASEFLKTTSHVRTQLDEVQRLRDLKAHRLGAAELKWIDSTIADIADAAHDLALLLEPTRLEQTIHRGKLSLATQLRWKYRDGQRAVQKSQRLLAYHGSLIGVLGHLQRVDDAPREEETETDTETISSPASLPTRQQTIRFELDAEVTARVASAGAREFEIFPADYAQGKGAWAGGEGLKGAREKPGEEKIVAYKDENVDSGVAKQAEENAVECEMDDLLAWRRSRRPTSEVNPSVVCISPDGNVGV</sequence>
<feature type="region of interest" description="Disordered" evidence="1">
    <location>
        <begin position="164"/>
        <end position="184"/>
    </location>
</feature>
<evidence type="ECO:0000313" key="3">
    <source>
        <dbReference type="Proteomes" id="UP000234275"/>
    </source>
</evidence>